<protein>
    <submittedName>
        <fullName evidence="1">Uncharacterized protein</fullName>
    </submittedName>
</protein>
<proteinExistence type="predicted"/>
<dbReference type="EMBL" id="CAJOBB010021263">
    <property type="protein sequence ID" value="CAF4374644.1"/>
    <property type="molecule type" value="Genomic_DNA"/>
</dbReference>
<sequence>IGEARDGFLHEKVMEEFGKDISPDKREEFEAKLKNIENLPREKQKELAKKQLHGIITPEEQEKLQKQLAKCSSHRKEYFVKYLDSIFKTENIIGASHVQGGGIKQSYATSFDTRIHAAFTHGENRTIATHFLKDL</sequence>
<evidence type="ECO:0000313" key="1">
    <source>
        <dbReference type="EMBL" id="CAF4374644.1"/>
    </source>
</evidence>
<dbReference type="AlphaFoldDB" id="A0A820MIF1"/>
<evidence type="ECO:0000313" key="2">
    <source>
        <dbReference type="Proteomes" id="UP000663868"/>
    </source>
</evidence>
<organism evidence="1 2">
    <name type="scientific">Adineta steineri</name>
    <dbReference type="NCBI Taxonomy" id="433720"/>
    <lineage>
        <taxon>Eukaryota</taxon>
        <taxon>Metazoa</taxon>
        <taxon>Spiralia</taxon>
        <taxon>Gnathifera</taxon>
        <taxon>Rotifera</taxon>
        <taxon>Eurotatoria</taxon>
        <taxon>Bdelloidea</taxon>
        <taxon>Adinetida</taxon>
        <taxon>Adinetidae</taxon>
        <taxon>Adineta</taxon>
    </lineage>
</organism>
<feature type="non-terminal residue" evidence="1">
    <location>
        <position position="1"/>
    </location>
</feature>
<reference evidence="1" key="1">
    <citation type="submission" date="2021-02" db="EMBL/GenBank/DDBJ databases">
        <authorList>
            <person name="Nowell W R."/>
        </authorList>
    </citation>
    <scope>NUCLEOTIDE SEQUENCE</scope>
</reference>
<name>A0A820MIF1_9BILA</name>
<accession>A0A820MIF1</accession>
<dbReference type="Proteomes" id="UP000663868">
    <property type="component" value="Unassembled WGS sequence"/>
</dbReference>
<comment type="caution">
    <text evidence="1">The sequence shown here is derived from an EMBL/GenBank/DDBJ whole genome shotgun (WGS) entry which is preliminary data.</text>
</comment>
<gene>
    <name evidence="1" type="ORF">KXQ929_LOCUS49555</name>
</gene>